<name>A0ABD1EGA3_HYPHA</name>
<feature type="domain" description="Ig-like" evidence="1">
    <location>
        <begin position="72"/>
        <end position="162"/>
    </location>
</feature>
<evidence type="ECO:0000259" key="1">
    <source>
        <dbReference type="PROSITE" id="PS50835"/>
    </source>
</evidence>
<dbReference type="InterPro" id="IPR036116">
    <property type="entry name" value="FN3_sf"/>
</dbReference>
<dbReference type="EMBL" id="JBDJPC010000008">
    <property type="protein sequence ID" value="KAL1492709.1"/>
    <property type="molecule type" value="Genomic_DNA"/>
</dbReference>
<dbReference type="Gene3D" id="2.60.40.10">
    <property type="entry name" value="Immunoglobulins"/>
    <property type="match status" value="2"/>
</dbReference>
<reference evidence="2 3" key="1">
    <citation type="submission" date="2024-05" db="EMBL/GenBank/DDBJ databases">
        <title>Genetic variation in Jamaican populations of the coffee berry borer (Hypothenemus hampei).</title>
        <authorList>
            <person name="Errbii M."/>
            <person name="Myrie A."/>
        </authorList>
    </citation>
    <scope>NUCLEOTIDE SEQUENCE [LARGE SCALE GENOMIC DNA]</scope>
    <source>
        <strain evidence="2">JA-Hopewell-2020-01-JO</strain>
        <tissue evidence="2">Whole body</tissue>
    </source>
</reference>
<dbReference type="InterPro" id="IPR013783">
    <property type="entry name" value="Ig-like_fold"/>
</dbReference>
<dbReference type="SUPFAM" id="SSF48726">
    <property type="entry name" value="Immunoglobulin"/>
    <property type="match status" value="1"/>
</dbReference>
<gene>
    <name evidence="2" type="ORF">ABEB36_010925</name>
</gene>
<dbReference type="InterPro" id="IPR036179">
    <property type="entry name" value="Ig-like_dom_sf"/>
</dbReference>
<protein>
    <recommendedName>
        <fullName evidence="1">Ig-like domain-containing protein</fullName>
    </recommendedName>
</protein>
<dbReference type="Proteomes" id="UP001566132">
    <property type="component" value="Unassembled WGS sequence"/>
</dbReference>
<proteinExistence type="predicted"/>
<organism evidence="2 3">
    <name type="scientific">Hypothenemus hampei</name>
    <name type="common">Coffee berry borer</name>
    <dbReference type="NCBI Taxonomy" id="57062"/>
    <lineage>
        <taxon>Eukaryota</taxon>
        <taxon>Metazoa</taxon>
        <taxon>Ecdysozoa</taxon>
        <taxon>Arthropoda</taxon>
        <taxon>Hexapoda</taxon>
        <taxon>Insecta</taxon>
        <taxon>Pterygota</taxon>
        <taxon>Neoptera</taxon>
        <taxon>Endopterygota</taxon>
        <taxon>Coleoptera</taxon>
        <taxon>Polyphaga</taxon>
        <taxon>Cucujiformia</taxon>
        <taxon>Curculionidae</taxon>
        <taxon>Scolytinae</taxon>
        <taxon>Hypothenemus</taxon>
    </lineage>
</organism>
<dbReference type="InterPro" id="IPR013106">
    <property type="entry name" value="Ig_V-set"/>
</dbReference>
<dbReference type="SMART" id="SM00409">
    <property type="entry name" value="IG"/>
    <property type="match status" value="1"/>
</dbReference>
<comment type="caution">
    <text evidence="2">The sequence shown here is derived from an EMBL/GenBank/DDBJ whole genome shotgun (WGS) entry which is preliminary data.</text>
</comment>
<dbReference type="AlphaFoldDB" id="A0ABD1EGA3"/>
<feature type="non-terminal residue" evidence="2">
    <location>
        <position position="216"/>
    </location>
</feature>
<dbReference type="Pfam" id="PF07686">
    <property type="entry name" value="V-set"/>
    <property type="match status" value="1"/>
</dbReference>
<dbReference type="InterPro" id="IPR003599">
    <property type="entry name" value="Ig_sub"/>
</dbReference>
<dbReference type="InterPro" id="IPR007110">
    <property type="entry name" value="Ig-like_dom"/>
</dbReference>
<keyword evidence="3" id="KW-1185">Reference proteome</keyword>
<dbReference type="SUPFAM" id="SSF49265">
    <property type="entry name" value="Fibronectin type III"/>
    <property type="match status" value="1"/>
</dbReference>
<accession>A0ABD1EGA3</accession>
<evidence type="ECO:0000313" key="3">
    <source>
        <dbReference type="Proteomes" id="UP001566132"/>
    </source>
</evidence>
<dbReference type="PROSITE" id="PS50835">
    <property type="entry name" value="IG_LIKE"/>
    <property type="match status" value="1"/>
</dbReference>
<evidence type="ECO:0000313" key="2">
    <source>
        <dbReference type="EMBL" id="KAL1492709.1"/>
    </source>
</evidence>
<sequence>MTCAVVLCKTITVNALESKEVVPNEAVEAIIFIVTCVTAIISKKRTTFYAIVGVSFTFGQFEEHDIFTQLFDRTTIPSENHEVKANGSVTFICPGVNENTKVELLEWQSQTKLKVVLRYKPSTGVSVDGDWKDRAVLNKDYSVTINKVNLTDSGEYTCAINHRLIPEVIHKFYVIDIPDAPGRPLIIHFTSRTVNLSWASPKYTNRTLITHYTVII</sequence>